<dbReference type="EMBL" id="SSOB01000056">
    <property type="protein sequence ID" value="THF73417.1"/>
    <property type="molecule type" value="Genomic_DNA"/>
</dbReference>
<comment type="caution">
    <text evidence="2">The sequence shown here is derived from an EMBL/GenBank/DDBJ whole genome shotgun (WGS) entry which is preliminary data.</text>
</comment>
<dbReference type="OrthoDB" id="1680782at2"/>
<dbReference type="RefSeq" id="WP_136373411.1">
    <property type="nucleotide sequence ID" value="NZ_SSOB01000056.1"/>
</dbReference>
<dbReference type="Proteomes" id="UP000310636">
    <property type="component" value="Unassembled WGS sequence"/>
</dbReference>
<protein>
    <submittedName>
        <fullName evidence="2">Helix-turn-helix domain-containing protein</fullName>
    </submittedName>
</protein>
<evidence type="ECO:0000313" key="2">
    <source>
        <dbReference type="EMBL" id="THF73417.1"/>
    </source>
</evidence>
<evidence type="ECO:0000256" key="1">
    <source>
        <dbReference type="SAM" id="MobiDB-lite"/>
    </source>
</evidence>
<name>A0A4S4BHK3_9BACL</name>
<organism evidence="2 3">
    <name type="scientific">Cohnella fermenti</name>
    <dbReference type="NCBI Taxonomy" id="2565925"/>
    <lineage>
        <taxon>Bacteria</taxon>
        <taxon>Bacillati</taxon>
        <taxon>Bacillota</taxon>
        <taxon>Bacilli</taxon>
        <taxon>Bacillales</taxon>
        <taxon>Paenibacillaceae</taxon>
        <taxon>Cohnella</taxon>
    </lineage>
</organism>
<sequence>MVKGPKLQAVEISEAQAEVLEQFERRHQTPQQMAKRVRVVLLAVQGLGNRDISRIIGLDRMQVGTWRKRWITEYDRLCRIETEHPKQLEDAIKNLFSDVPRSGAPATFTAEQVVQIIALACENPEDSQRPISHWTTRELADEAMKRGIVRTISERQVGRFLKSGGSEAPSESLLAKRHSE</sequence>
<dbReference type="AlphaFoldDB" id="A0A4S4BHK3"/>
<feature type="region of interest" description="Disordered" evidence="1">
    <location>
        <begin position="160"/>
        <end position="180"/>
    </location>
</feature>
<evidence type="ECO:0000313" key="3">
    <source>
        <dbReference type="Proteomes" id="UP000310636"/>
    </source>
</evidence>
<dbReference type="SUPFAM" id="SSF46689">
    <property type="entry name" value="Homeodomain-like"/>
    <property type="match status" value="1"/>
</dbReference>
<proteinExistence type="predicted"/>
<dbReference type="InterPro" id="IPR009057">
    <property type="entry name" value="Homeodomain-like_sf"/>
</dbReference>
<reference evidence="2 3" key="1">
    <citation type="submission" date="2019-04" db="EMBL/GenBank/DDBJ databases">
        <title>Cohnella sp. nov. isolated from preserved vegetables.</title>
        <authorList>
            <person name="Lin S.-Y."/>
            <person name="Hung M.-H."/>
            <person name="Young C.-C."/>
        </authorList>
    </citation>
    <scope>NUCLEOTIDE SEQUENCE [LARGE SCALE GENOMIC DNA]</scope>
    <source>
        <strain evidence="2 3">CC-MHH1044</strain>
    </source>
</reference>
<gene>
    <name evidence="2" type="ORF">E6C55_29435</name>
</gene>
<accession>A0A4S4BHK3</accession>
<keyword evidence="3" id="KW-1185">Reference proteome</keyword>
<dbReference type="Pfam" id="PF13565">
    <property type="entry name" value="HTH_32"/>
    <property type="match status" value="1"/>
</dbReference>